<dbReference type="SMART" id="SM00897">
    <property type="entry name" value="FIST"/>
    <property type="match status" value="1"/>
</dbReference>
<organism evidence="3 4">
    <name type="scientific">Parasulfuritortus cantonensis</name>
    <dbReference type="NCBI Taxonomy" id="2528202"/>
    <lineage>
        <taxon>Bacteria</taxon>
        <taxon>Pseudomonadati</taxon>
        <taxon>Pseudomonadota</taxon>
        <taxon>Betaproteobacteria</taxon>
        <taxon>Nitrosomonadales</taxon>
        <taxon>Thiobacillaceae</taxon>
        <taxon>Parasulfuritortus</taxon>
    </lineage>
</organism>
<name>A0A4R1B779_9PROT</name>
<dbReference type="EMBL" id="SJZB01000053">
    <property type="protein sequence ID" value="TCJ11543.1"/>
    <property type="molecule type" value="Genomic_DNA"/>
</dbReference>
<dbReference type="GO" id="GO:0016301">
    <property type="term" value="F:kinase activity"/>
    <property type="evidence" value="ECO:0007669"/>
    <property type="project" value="UniProtKB-KW"/>
</dbReference>
<feature type="domain" description="FIST" evidence="1">
    <location>
        <begin position="83"/>
        <end position="277"/>
    </location>
</feature>
<evidence type="ECO:0000259" key="1">
    <source>
        <dbReference type="SMART" id="SM00897"/>
    </source>
</evidence>
<dbReference type="PANTHER" id="PTHR40252">
    <property type="entry name" value="BLR0328 PROTEIN"/>
    <property type="match status" value="1"/>
</dbReference>
<dbReference type="SMART" id="SM01204">
    <property type="entry name" value="FIST_C"/>
    <property type="match status" value="1"/>
</dbReference>
<accession>A0A4R1B779</accession>
<feature type="domain" description="FIST C-domain" evidence="2">
    <location>
        <begin position="278"/>
        <end position="419"/>
    </location>
</feature>
<dbReference type="InterPro" id="IPR019494">
    <property type="entry name" value="FIST_C"/>
</dbReference>
<dbReference type="AlphaFoldDB" id="A0A4R1B779"/>
<dbReference type="Pfam" id="PF10442">
    <property type="entry name" value="FIST_C"/>
    <property type="match status" value="1"/>
</dbReference>
<dbReference type="InterPro" id="IPR013702">
    <property type="entry name" value="FIST_domain_N"/>
</dbReference>
<dbReference type="PANTHER" id="PTHR40252:SF2">
    <property type="entry name" value="BLR0328 PROTEIN"/>
    <property type="match status" value="1"/>
</dbReference>
<evidence type="ECO:0000313" key="4">
    <source>
        <dbReference type="Proteomes" id="UP000295443"/>
    </source>
</evidence>
<reference evidence="3 4" key="1">
    <citation type="submission" date="2019-03" db="EMBL/GenBank/DDBJ databases">
        <title>Genome sequence of Thiobacillaceae bacterium LSR1, a sulfur-oxidizing bacterium isolated from freshwater sediment.</title>
        <authorList>
            <person name="Li S."/>
        </authorList>
    </citation>
    <scope>NUCLEOTIDE SEQUENCE [LARGE SCALE GENOMIC DNA]</scope>
    <source>
        <strain evidence="3 4">LSR1</strain>
    </source>
</reference>
<dbReference type="OrthoDB" id="378730at2"/>
<keyword evidence="3" id="KW-0418">Kinase</keyword>
<dbReference type="Pfam" id="PF08495">
    <property type="entry name" value="FIST"/>
    <property type="match status" value="1"/>
</dbReference>
<protein>
    <submittedName>
        <fullName evidence="3">Histidine kinase</fullName>
    </submittedName>
</protein>
<gene>
    <name evidence="3" type="ORF">EZJ19_15425</name>
</gene>
<dbReference type="Proteomes" id="UP000295443">
    <property type="component" value="Unassembled WGS sequence"/>
</dbReference>
<proteinExistence type="predicted"/>
<evidence type="ECO:0000313" key="3">
    <source>
        <dbReference type="EMBL" id="TCJ11543.1"/>
    </source>
</evidence>
<sequence length="436" mass="46161">MPADGQSAPCRRAAVSRPGTIGLSLAPMRSARRAECRCASRNGARPSHLFPCPKQGAMLQGFYHFADDARALPELLQAWRAGHPDLGLLALLPEAEAAHIPALQAACRAAGIALVGAVFPALLGDAGFADRGIWLVRLDPMPPAFLVTDLDHDPGAAAAGVAAAVSALTAGRDADADPAMLFMLFDGMLPTVGSILNGVYNHLGSRVHYAGVNAGSETFQPMPCLFDSDRCVGNAVLGLLLPAATAYVVGHGYPVARSLMNATSAQGNRIDRIDGRPAFDVYRDVMRSEFGIELDHANFYDYAAHFPFGLVTAIDVLVRIPVAFNDDGSLFCVGEVPPNAKLRLLRAPDLAESRCVESLAGRLRERAGDPAGRSMLVFYCAGRRMHFGADAGAEIARLRAFTGVDTVAGALSLGEIDSLEEFGFPRFHNAALVCLL</sequence>
<comment type="caution">
    <text evidence="3">The sequence shown here is derived from an EMBL/GenBank/DDBJ whole genome shotgun (WGS) entry which is preliminary data.</text>
</comment>
<keyword evidence="4" id="KW-1185">Reference proteome</keyword>
<evidence type="ECO:0000259" key="2">
    <source>
        <dbReference type="SMART" id="SM01204"/>
    </source>
</evidence>
<keyword evidence="3" id="KW-0808">Transferase</keyword>